<dbReference type="EMBL" id="RCMI01000095">
    <property type="protein sequence ID" value="KAG2935676.1"/>
    <property type="molecule type" value="Genomic_DNA"/>
</dbReference>
<dbReference type="Proteomes" id="UP000760860">
    <property type="component" value="Unassembled WGS sequence"/>
</dbReference>
<evidence type="ECO:0000313" key="4">
    <source>
        <dbReference type="EMBL" id="KAG3218220.1"/>
    </source>
</evidence>
<dbReference type="EMBL" id="RCML01000388">
    <property type="protein sequence ID" value="KAG2978505.1"/>
    <property type="molecule type" value="Genomic_DNA"/>
</dbReference>
<dbReference type="Proteomes" id="UP000735874">
    <property type="component" value="Unassembled WGS sequence"/>
</dbReference>
<accession>A0A329ST76</accession>
<dbReference type="Proteomes" id="UP000251314">
    <property type="component" value="Unassembled WGS sequence"/>
</dbReference>
<sequence>MAIEARMMYQLQHLLKIAPVIVTLNKHWRNCMEKLPHKSGKKRLEFLV</sequence>
<reference evidence="5 6" key="1">
    <citation type="submission" date="2018-01" db="EMBL/GenBank/DDBJ databases">
        <title>Draft genome of the strawberry crown rot pathogen Phytophthora cactorum.</title>
        <authorList>
            <person name="Armitage A.D."/>
            <person name="Lysoe E."/>
            <person name="Nellist C.F."/>
            <person name="Harrison R.J."/>
            <person name="Brurberg M.B."/>
        </authorList>
    </citation>
    <scope>NUCLEOTIDE SEQUENCE [LARGE SCALE GENOMIC DNA]</scope>
    <source>
        <strain evidence="5 6">10300</strain>
    </source>
</reference>
<comment type="caution">
    <text evidence="5">The sequence shown here is derived from an EMBL/GenBank/DDBJ whole genome shotgun (WGS) entry which is preliminary data.</text>
</comment>
<dbReference type="EMBL" id="MJFZ01000052">
    <property type="protein sequence ID" value="RAW40183.1"/>
    <property type="molecule type" value="Genomic_DNA"/>
</dbReference>
<dbReference type="Proteomes" id="UP000697107">
    <property type="component" value="Unassembled WGS sequence"/>
</dbReference>
<evidence type="ECO:0000313" key="2">
    <source>
        <dbReference type="EMBL" id="KAG2935676.1"/>
    </source>
</evidence>
<evidence type="ECO:0000313" key="6">
    <source>
        <dbReference type="Proteomes" id="UP000251314"/>
    </source>
</evidence>
<name>A0A329ST76_9STRA</name>
<gene>
    <name evidence="5" type="ORF">PC110_g3642</name>
    <name evidence="1" type="ORF">PC113_g5581</name>
    <name evidence="2" type="ORF">PC115_g4834</name>
    <name evidence="3" type="ORF">PC118_g12234</name>
    <name evidence="4" type="ORF">PC129_g10960</name>
</gene>
<keyword evidence="6" id="KW-1185">Reference proteome</keyword>
<reference evidence="1" key="2">
    <citation type="submission" date="2018-10" db="EMBL/GenBank/DDBJ databases">
        <title>Effector identification in a new, highly contiguous assembly of the strawberry crown rot pathogen Phytophthora cactorum.</title>
        <authorList>
            <person name="Armitage A.D."/>
            <person name="Nellist C.F."/>
            <person name="Bates H."/>
            <person name="Vickerstaff R.J."/>
            <person name="Harrison R.J."/>
        </authorList>
    </citation>
    <scope>NUCLEOTIDE SEQUENCE</scope>
    <source>
        <strain evidence="1">15-7</strain>
        <strain evidence="2">4032</strain>
        <strain evidence="3">P415</strain>
        <strain evidence="4">P421</strain>
    </source>
</reference>
<evidence type="ECO:0000313" key="1">
    <source>
        <dbReference type="EMBL" id="KAG2863276.1"/>
    </source>
</evidence>
<evidence type="ECO:0000313" key="5">
    <source>
        <dbReference type="EMBL" id="RAW40183.1"/>
    </source>
</evidence>
<dbReference type="EMBL" id="RCMV01000376">
    <property type="protein sequence ID" value="KAG3218220.1"/>
    <property type="molecule type" value="Genomic_DNA"/>
</dbReference>
<evidence type="ECO:0000313" key="3">
    <source>
        <dbReference type="EMBL" id="KAG2978505.1"/>
    </source>
</evidence>
<proteinExistence type="predicted"/>
<dbReference type="Proteomes" id="UP000774804">
    <property type="component" value="Unassembled WGS sequence"/>
</dbReference>
<dbReference type="VEuPathDB" id="FungiDB:PC110_g3642"/>
<protein>
    <submittedName>
        <fullName evidence="5">Uncharacterized protein</fullName>
    </submittedName>
</protein>
<organism evidence="5 6">
    <name type="scientific">Phytophthora cactorum</name>
    <dbReference type="NCBI Taxonomy" id="29920"/>
    <lineage>
        <taxon>Eukaryota</taxon>
        <taxon>Sar</taxon>
        <taxon>Stramenopiles</taxon>
        <taxon>Oomycota</taxon>
        <taxon>Peronosporomycetes</taxon>
        <taxon>Peronosporales</taxon>
        <taxon>Peronosporaceae</taxon>
        <taxon>Phytophthora</taxon>
    </lineage>
</organism>
<dbReference type="AlphaFoldDB" id="A0A329ST76"/>
<dbReference type="EMBL" id="RCMG01000108">
    <property type="protein sequence ID" value="KAG2863276.1"/>
    <property type="molecule type" value="Genomic_DNA"/>
</dbReference>